<dbReference type="Proteomes" id="UP000258927">
    <property type="component" value="Chromosome"/>
</dbReference>
<dbReference type="PANTHER" id="PTHR12725:SF117">
    <property type="entry name" value="HALOACID DEHALOGENASE-LIKE HYDROLASE"/>
    <property type="match status" value="1"/>
</dbReference>
<dbReference type="Pfam" id="PF00702">
    <property type="entry name" value="Hydrolase"/>
    <property type="match status" value="1"/>
</dbReference>
<evidence type="ECO:0000313" key="1">
    <source>
        <dbReference type="EMBL" id="AVX05583.1"/>
    </source>
</evidence>
<accession>A0A2R4MI19</accession>
<organism evidence="1 2">
    <name type="scientific">Maritalea myrionectae</name>
    <dbReference type="NCBI Taxonomy" id="454601"/>
    <lineage>
        <taxon>Bacteria</taxon>
        <taxon>Pseudomonadati</taxon>
        <taxon>Pseudomonadota</taxon>
        <taxon>Alphaproteobacteria</taxon>
        <taxon>Hyphomicrobiales</taxon>
        <taxon>Devosiaceae</taxon>
        <taxon>Maritalea</taxon>
    </lineage>
</organism>
<dbReference type="EMBL" id="CP021330">
    <property type="protein sequence ID" value="AVX05583.1"/>
    <property type="molecule type" value="Genomic_DNA"/>
</dbReference>
<dbReference type="AlphaFoldDB" id="A0A2R4MI19"/>
<dbReference type="KEGG" id="mmyr:MXMO3_03077"/>
<protein>
    <recommendedName>
        <fullName evidence="3">Pyrimidine 5'-nucleotidase</fullName>
    </recommendedName>
</protein>
<evidence type="ECO:0008006" key="3">
    <source>
        <dbReference type="Google" id="ProtNLM"/>
    </source>
</evidence>
<dbReference type="PANTHER" id="PTHR12725">
    <property type="entry name" value="HALOACID DEHALOGENASE-LIKE HYDROLASE"/>
    <property type="match status" value="1"/>
</dbReference>
<dbReference type="SUPFAM" id="SSF56784">
    <property type="entry name" value="HAD-like"/>
    <property type="match status" value="1"/>
</dbReference>
<dbReference type="InterPro" id="IPR036412">
    <property type="entry name" value="HAD-like_sf"/>
</dbReference>
<evidence type="ECO:0000313" key="2">
    <source>
        <dbReference type="Proteomes" id="UP000258927"/>
    </source>
</evidence>
<dbReference type="SFLD" id="SFLDG01129">
    <property type="entry name" value="C1.5:_HAD__Beta-PGM__Phosphata"/>
    <property type="match status" value="1"/>
</dbReference>
<sequence>MSLSHVDCWIFDLDNTLYPRTCRLFDQVDKLITSYVVDVTGYEWADARKLQKEFFAEYGTTLNGLMATRNIDPHDYLQKVHDIDYSPVQPNPALMDTIRALPGRKIIFTNADRGHAENVLNRLGGDDVFEDIFGIIEAEFAPKPHNPSYEKFLAAHAVTPKSAAFFEDMEVNLKVPHNLGMHTVHVVPGADFDGSELEPFELERKDGEAHIHHVTDDLGTFLSPFGRRN</sequence>
<keyword evidence="2" id="KW-1185">Reference proteome</keyword>
<reference evidence="1 2" key="1">
    <citation type="submission" date="2017-05" db="EMBL/GenBank/DDBJ databases">
        <title>Genome Analysis of Maritalea myrionectae HL2708#5.</title>
        <authorList>
            <consortium name="Cotde Inc.-PKNU"/>
            <person name="Jang D."/>
            <person name="Oh H.-M."/>
        </authorList>
    </citation>
    <scope>NUCLEOTIDE SEQUENCE [LARGE SCALE GENOMIC DNA]</scope>
    <source>
        <strain evidence="1 2">HL2708#5</strain>
    </source>
</reference>
<dbReference type="SFLD" id="SFLDG01132">
    <property type="entry name" value="C1.5.3:_5'-Nucleotidase_Like"/>
    <property type="match status" value="1"/>
</dbReference>
<dbReference type="NCBIfam" id="TIGR01993">
    <property type="entry name" value="Pyr-5-nucltdase"/>
    <property type="match status" value="1"/>
</dbReference>
<dbReference type="InterPro" id="IPR010237">
    <property type="entry name" value="Pyr-5-nucltdase"/>
</dbReference>
<dbReference type="InterPro" id="IPR023214">
    <property type="entry name" value="HAD_sf"/>
</dbReference>
<dbReference type="NCBIfam" id="TIGR01509">
    <property type="entry name" value="HAD-SF-IA-v3"/>
    <property type="match status" value="1"/>
</dbReference>
<name>A0A2R4MI19_9HYPH</name>
<proteinExistence type="predicted"/>
<dbReference type="Gene3D" id="3.40.50.1000">
    <property type="entry name" value="HAD superfamily/HAD-like"/>
    <property type="match status" value="1"/>
</dbReference>
<dbReference type="STRING" id="1122213.GCA_000423365_00769"/>
<dbReference type="RefSeq" id="WP_117396421.1">
    <property type="nucleotide sequence ID" value="NZ_CP021330.1"/>
</dbReference>
<dbReference type="SFLD" id="SFLDS00003">
    <property type="entry name" value="Haloacid_Dehalogenase"/>
    <property type="match status" value="1"/>
</dbReference>
<dbReference type="Gene3D" id="1.10.150.450">
    <property type="match status" value="1"/>
</dbReference>
<gene>
    <name evidence="1" type="ORF">MXMO3_03077</name>
</gene>
<dbReference type="InterPro" id="IPR006439">
    <property type="entry name" value="HAD-SF_hydro_IA"/>
</dbReference>